<dbReference type="PANTHER" id="PTHR34387">
    <property type="entry name" value="SLR1258 PROTEIN"/>
    <property type="match status" value="1"/>
</dbReference>
<name>A0A1H4A3D1_9FLAO</name>
<reference evidence="2" key="1">
    <citation type="submission" date="2016-10" db="EMBL/GenBank/DDBJ databases">
        <authorList>
            <person name="Varghese N."/>
            <person name="Submissions S."/>
        </authorList>
    </citation>
    <scope>NUCLEOTIDE SEQUENCE [LARGE SCALE GENOMIC DNA]</scope>
    <source>
        <strain evidence="2">DSM 22376</strain>
    </source>
</reference>
<dbReference type="Pfam" id="PF04402">
    <property type="entry name" value="SIMPL"/>
    <property type="match status" value="1"/>
</dbReference>
<evidence type="ECO:0000313" key="1">
    <source>
        <dbReference type="EMBL" id="SEA30141.1"/>
    </source>
</evidence>
<dbReference type="InterPro" id="IPR052022">
    <property type="entry name" value="26kDa_periplasmic_antigen"/>
</dbReference>
<dbReference type="Proteomes" id="UP000198951">
    <property type="component" value="Unassembled WGS sequence"/>
</dbReference>
<evidence type="ECO:0008006" key="3">
    <source>
        <dbReference type="Google" id="ProtNLM"/>
    </source>
</evidence>
<dbReference type="OrthoDB" id="850697at2"/>
<evidence type="ECO:0000313" key="2">
    <source>
        <dbReference type="Proteomes" id="UP000198951"/>
    </source>
</evidence>
<dbReference type="Gene3D" id="3.30.110.170">
    <property type="entry name" value="Protein of unknown function (DUF541), domain 1"/>
    <property type="match status" value="1"/>
</dbReference>
<sequence>MNRTLIITGKGKVSATPDIVYIRFPILVNDVHYATAVKGLDGIVASLRNCITTNGINKNELKTSDFRVNTQTKWNDNTKEYEFSKFEAHHDLLLQLPFDTELINNTTNDIVKLERNIEFQISFGVKDSTIYKQLLIENAISDAKKSAAIIAHASDIKLKEILNINYSFSEITFRSDLNYSYDSCLMETNEKIMPDLNPDAIDVNESITITWRIEN</sequence>
<keyword evidence="2" id="KW-1185">Reference proteome</keyword>
<dbReference type="Gene3D" id="3.30.70.2970">
    <property type="entry name" value="Protein of unknown function (DUF541), domain 2"/>
    <property type="match status" value="1"/>
</dbReference>
<proteinExistence type="predicted"/>
<dbReference type="RefSeq" id="WP_091086318.1">
    <property type="nucleotide sequence ID" value="NZ_FNRD01000003.1"/>
</dbReference>
<dbReference type="EMBL" id="FNRD01000003">
    <property type="protein sequence ID" value="SEA30141.1"/>
    <property type="molecule type" value="Genomic_DNA"/>
</dbReference>
<protein>
    <recommendedName>
        <fullName evidence="3">SIMPL domain-containing protein</fullName>
    </recommendedName>
</protein>
<organism evidence="1 2">
    <name type="scientific">Flavobacterium gillisiae</name>
    <dbReference type="NCBI Taxonomy" id="150146"/>
    <lineage>
        <taxon>Bacteria</taxon>
        <taxon>Pseudomonadati</taxon>
        <taxon>Bacteroidota</taxon>
        <taxon>Flavobacteriia</taxon>
        <taxon>Flavobacteriales</taxon>
        <taxon>Flavobacteriaceae</taxon>
        <taxon>Flavobacterium</taxon>
    </lineage>
</organism>
<dbReference type="AlphaFoldDB" id="A0A1H4A3D1"/>
<dbReference type="InterPro" id="IPR007497">
    <property type="entry name" value="SIMPL/DUF541"/>
</dbReference>
<dbReference type="STRING" id="150146.SAMN05443667_103171"/>
<gene>
    <name evidence="1" type="ORF">SAMN05443667_103171</name>
</gene>
<dbReference type="GO" id="GO:0006974">
    <property type="term" value="P:DNA damage response"/>
    <property type="evidence" value="ECO:0007669"/>
    <property type="project" value="TreeGrafter"/>
</dbReference>
<accession>A0A1H4A3D1</accession>
<dbReference type="PANTHER" id="PTHR34387:SF2">
    <property type="entry name" value="SLR1258 PROTEIN"/>
    <property type="match status" value="1"/>
</dbReference>